<keyword evidence="3" id="KW-1185">Reference proteome</keyword>
<sequence>MENNQQPLQATDNTKKAVTAVKRAAMTAGVVMATTAAAFAEDGGTSIDVTTGLAGVAIIAGLLSVGSLKAVPTYVGWGIRRALSLLR</sequence>
<reference evidence="2 3" key="1">
    <citation type="submission" date="2013-06" db="EMBL/GenBank/DDBJ databases">
        <title>Comparative analysis of genomes of multi-drug Acinetobacter sp. from Colombian Hospitals.</title>
        <authorList>
            <person name="Barreto-Hernandez E."/>
            <person name="Gonzalez E.B."/>
            <person name="Cepeda L.A."/>
            <person name="Valenzuela E.M."/>
            <person name="Falquet L."/>
            <person name="Reguero M.T."/>
            <person name="Mantilla R."/>
        </authorList>
    </citation>
    <scope>NUCLEOTIDE SEQUENCE [LARGE SCALE GENOMIC DNA]</scope>
    <source>
        <strain evidence="2 3">28F</strain>
    </source>
</reference>
<dbReference type="AlphaFoldDB" id="A0AA36KB11"/>
<evidence type="ECO:0000256" key="1">
    <source>
        <dbReference type="SAM" id="Phobius"/>
    </source>
</evidence>
<dbReference type="EMBL" id="CBSD020000051">
    <property type="protein sequence ID" value="CDG75389.1"/>
    <property type="molecule type" value="Genomic_DNA"/>
</dbReference>
<keyword evidence="1" id="KW-0472">Membrane</keyword>
<organism evidence="2 3">
    <name type="scientific">Acinetobacter nosocomialis 28F</name>
    <dbReference type="NCBI Taxonomy" id="1147131"/>
    <lineage>
        <taxon>Bacteria</taxon>
        <taxon>Pseudomonadati</taxon>
        <taxon>Pseudomonadota</taxon>
        <taxon>Gammaproteobacteria</taxon>
        <taxon>Moraxellales</taxon>
        <taxon>Moraxellaceae</taxon>
        <taxon>Acinetobacter</taxon>
        <taxon>Acinetobacter calcoaceticus/baumannii complex</taxon>
    </lineage>
</organism>
<keyword evidence="1" id="KW-1133">Transmembrane helix</keyword>
<dbReference type="Proteomes" id="UP000019193">
    <property type="component" value="Unassembled WGS sequence"/>
</dbReference>
<proteinExistence type="predicted"/>
<name>A0AA36KB11_ACINO</name>
<protein>
    <submittedName>
        <fullName evidence="2">Uncharacterized protein</fullName>
    </submittedName>
</protein>
<gene>
    <name evidence="2" type="ORF">ANICBIBUN_19988</name>
</gene>
<comment type="caution">
    <text evidence="2">The sequence shown here is derived from an EMBL/GenBank/DDBJ whole genome shotgun (WGS) entry which is preliminary data.</text>
</comment>
<dbReference type="RefSeq" id="WP_023188338.1">
    <property type="nucleotide sequence ID" value="NZ_CBSD020000051.1"/>
</dbReference>
<evidence type="ECO:0000313" key="3">
    <source>
        <dbReference type="Proteomes" id="UP000019193"/>
    </source>
</evidence>
<keyword evidence="1" id="KW-0812">Transmembrane</keyword>
<feature type="transmembrane region" description="Helical" evidence="1">
    <location>
        <begin position="20"/>
        <end position="40"/>
    </location>
</feature>
<evidence type="ECO:0000313" key="2">
    <source>
        <dbReference type="EMBL" id="CDG75389.1"/>
    </source>
</evidence>
<feature type="transmembrane region" description="Helical" evidence="1">
    <location>
        <begin position="52"/>
        <end position="77"/>
    </location>
</feature>
<accession>A0AA36KB11</accession>